<dbReference type="EMBL" id="JAUMKJ010000096">
    <property type="protein sequence ID" value="MDO3682050.1"/>
    <property type="molecule type" value="Genomic_DNA"/>
</dbReference>
<evidence type="ECO:0000313" key="1">
    <source>
        <dbReference type="EMBL" id="MDO3682050.1"/>
    </source>
</evidence>
<gene>
    <name evidence="1" type="ORF">Q3C12_34195</name>
</gene>
<protein>
    <submittedName>
        <fullName evidence="1">Uncharacterized protein</fullName>
    </submittedName>
</protein>
<reference evidence="1" key="1">
    <citation type="submission" date="2023-07" db="EMBL/GenBank/DDBJ databases">
        <authorList>
            <person name="Aktuganov G."/>
            <person name="Boyko T."/>
            <person name="Delegan Y."/>
            <person name="Galimzianova N."/>
            <person name="Gilvanova E."/>
            <person name="Korobov V."/>
            <person name="Kuzmina L."/>
            <person name="Melentiev A."/>
            <person name="Milman P."/>
            <person name="Ryabova A."/>
            <person name="Stupak E."/>
            <person name="Yasakov T."/>
            <person name="Zharikova N."/>
            <person name="Zhurenko E."/>
        </authorList>
    </citation>
    <scope>NUCLEOTIDE SEQUENCE</scope>
    <source>
        <strain evidence="1">IB-739</strain>
    </source>
</reference>
<name>A0ABT8VM39_9BACL</name>
<organism evidence="1 2">
    <name type="scientific">Paenibacillus ehimensis</name>
    <dbReference type="NCBI Taxonomy" id="79264"/>
    <lineage>
        <taxon>Bacteria</taxon>
        <taxon>Bacillati</taxon>
        <taxon>Bacillota</taxon>
        <taxon>Bacilli</taxon>
        <taxon>Bacillales</taxon>
        <taxon>Paenibacillaceae</taxon>
        <taxon>Paenibacillus</taxon>
    </lineage>
</organism>
<accession>A0ABT8VM39</accession>
<dbReference type="Proteomes" id="UP001168883">
    <property type="component" value="Unassembled WGS sequence"/>
</dbReference>
<comment type="caution">
    <text evidence="1">The sequence shown here is derived from an EMBL/GenBank/DDBJ whole genome shotgun (WGS) entry which is preliminary data.</text>
</comment>
<sequence length="134" mass="14865">MFTLNTFKKKIISVGLIGSITLSLPFTVFASSYDIDYEFKYELQGSTRSFSGSNIKLTTNSSAESCDICQSFWTASLYRDNSWPIGDDFIGEAQMSRYTSDSTDWSNVGSGNYYTKFKKATDGIVVKGTGTIKN</sequence>
<dbReference type="RefSeq" id="WP_302881533.1">
    <property type="nucleotide sequence ID" value="NZ_JARLKN010000147.1"/>
</dbReference>
<keyword evidence="2" id="KW-1185">Reference proteome</keyword>
<evidence type="ECO:0000313" key="2">
    <source>
        <dbReference type="Proteomes" id="UP001168883"/>
    </source>
</evidence>
<proteinExistence type="predicted"/>